<feature type="domain" description="Beta-lactamase class A catalytic" evidence="1">
    <location>
        <begin position="120"/>
        <end position="321"/>
    </location>
</feature>
<dbReference type="KEGG" id="splr:C0J00_02825"/>
<dbReference type="PANTHER" id="PTHR35333">
    <property type="entry name" value="BETA-LACTAMASE"/>
    <property type="match status" value="1"/>
</dbReference>
<dbReference type="Gene3D" id="3.40.710.10">
    <property type="entry name" value="DD-peptidase/beta-lactamase superfamily"/>
    <property type="match status" value="1"/>
</dbReference>
<evidence type="ECO:0000313" key="4">
    <source>
        <dbReference type="Proteomes" id="UP000238956"/>
    </source>
</evidence>
<dbReference type="Proteomes" id="UP000238956">
    <property type="component" value="Chromosome"/>
</dbReference>
<dbReference type="GO" id="GO:0046677">
    <property type="term" value="P:response to antibiotic"/>
    <property type="evidence" value="ECO:0007669"/>
    <property type="project" value="InterPro"/>
</dbReference>
<reference evidence="3 5" key="1">
    <citation type="submission" date="2017-07" db="EMBL/GenBank/DDBJ databases">
        <title>Streptococcus pluranimalium as cause of bovine abortion.</title>
        <authorList>
            <person name="Rodriguez Campos S."/>
            <person name="Gobeli Brawand S."/>
            <person name="Brodard I."/>
            <person name="Rychener L."/>
            <person name="Perreten V."/>
        </authorList>
    </citation>
    <scope>NUCLEOTIDE SEQUENCE [LARGE SCALE GENOMIC DNA]</scope>
    <source>
        <strain evidence="3 5">14A0014</strain>
    </source>
</reference>
<accession>A0A2L0D2R9</accession>
<evidence type="ECO:0000313" key="3">
    <source>
        <dbReference type="EMBL" id="AXJ12614.1"/>
    </source>
</evidence>
<evidence type="ECO:0000259" key="1">
    <source>
        <dbReference type="Pfam" id="PF13354"/>
    </source>
</evidence>
<dbReference type="PANTHER" id="PTHR35333:SF3">
    <property type="entry name" value="BETA-LACTAMASE-TYPE TRANSPEPTIDASE FOLD CONTAINING PROTEIN"/>
    <property type="match status" value="1"/>
</dbReference>
<protein>
    <submittedName>
        <fullName evidence="2">D-alanyl-D-alanine carboxypeptidase</fullName>
    </submittedName>
</protein>
<dbReference type="EMBL" id="CP025536">
    <property type="protein sequence ID" value="AUW96133.1"/>
    <property type="molecule type" value="Genomic_DNA"/>
</dbReference>
<dbReference type="SUPFAM" id="SSF56601">
    <property type="entry name" value="beta-lactamase/transpeptidase-like"/>
    <property type="match status" value="1"/>
</dbReference>
<keyword evidence="2" id="KW-0121">Carboxypeptidase</keyword>
<name>A0A2L0D2R9_9STRE</name>
<dbReference type="GO" id="GO:0030655">
    <property type="term" value="P:beta-lactam antibiotic catabolic process"/>
    <property type="evidence" value="ECO:0007669"/>
    <property type="project" value="InterPro"/>
</dbReference>
<keyword evidence="2" id="KW-0378">Hydrolase</keyword>
<sequence>MNLKRINQVLLGAILISFILLLIVGFEDYIRPLFVPKDNKWKQEVKSSKRHQQKVKKKDSRPQKITFVEKSQEEKDAAQLADSGIMATYGLTFDYAHMTLPEVVIAYMDFQGIDHTNIAFSYKDLTTGKTYALNDTQAMTAGSTYKLPLNMLVVDKVAKGELSMTDRFDITDTTYEYKPEHDSYVAAFNGAMSIPEMQEYSLVYSENTPAYALAERLGGMIKAYKKLGRYGESKANIKTIRREGNKTTTDYYIQVLDYLWHHQKKYKDILYYIDQSFPGQYYETYLSPDVQVYQKPGYVREALNIDAIVMEENPYMVALYTRYLGGSDENSEEINPYGYNQLTQVAYVINQWHRVNMNGLQVHS</sequence>
<dbReference type="GO" id="GO:0008800">
    <property type="term" value="F:beta-lactamase activity"/>
    <property type="evidence" value="ECO:0007669"/>
    <property type="project" value="InterPro"/>
</dbReference>
<dbReference type="RefSeq" id="WP_104967471.1">
    <property type="nucleotide sequence ID" value="NZ_CP022601.1"/>
</dbReference>
<dbReference type="InterPro" id="IPR012338">
    <property type="entry name" value="Beta-lactam/transpept-like"/>
</dbReference>
<dbReference type="InterPro" id="IPR045155">
    <property type="entry name" value="Beta-lactam_cat"/>
</dbReference>
<dbReference type="GO" id="GO:0004180">
    <property type="term" value="F:carboxypeptidase activity"/>
    <property type="evidence" value="ECO:0007669"/>
    <property type="project" value="UniProtKB-KW"/>
</dbReference>
<dbReference type="AlphaFoldDB" id="A0A2L0D2R9"/>
<gene>
    <name evidence="2" type="ORF">C0J00_02825</name>
    <name evidence="3" type="ORF">Sp14A_06860</name>
</gene>
<reference evidence="2 4" key="3">
    <citation type="submission" date="2018-02" db="EMBL/GenBank/DDBJ databases">
        <title>Whole genome sequencing analysis of Streptococcus pluranimalium isolated from cattle infected mastitis in China.</title>
        <authorList>
            <person name="Zhang J.-R."/>
            <person name="Hu G.-Z."/>
        </authorList>
    </citation>
    <scope>NUCLEOTIDE SEQUENCE [LARGE SCALE GENOMIC DNA]</scope>
    <source>
        <strain evidence="2 4">TH11417</strain>
    </source>
</reference>
<dbReference type="OrthoDB" id="1642139at2"/>
<dbReference type="GeneID" id="98392845"/>
<keyword evidence="4" id="KW-1185">Reference proteome</keyword>
<reference evidence="2 4" key="2">
    <citation type="submission" date="2017-12" db="EMBL/GenBank/DDBJ databases">
        <authorList>
            <person name="Hurst M.R.H."/>
        </authorList>
    </citation>
    <scope>NUCLEOTIDE SEQUENCE [LARGE SCALE GENOMIC DNA]</scope>
    <source>
        <strain evidence="2 4">TH11417</strain>
    </source>
</reference>
<evidence type="ECO:0000313" key="2">
    <source>
        <dbReference type="EMBL" id="AUW96133.1"/>
    </source>
</evidence>
<dbReference type="InterPro" id="IPR000871">
    <property type="entry name" value="Beta-lactam_class-A"/>
</dbReference>
<dbReference type="EMBL" id="CP022601">
    <property type="protein sequence ID" value="AXJ12614.1"/>
    <property type="molecule type" value="Genomic_DNA"/>
</dbReference>
<proteinExistence type="predicted"/>
<organism evidence="2 4">
    <name type="scientific">Streptococcus pluranimalium</name>
    <dbReference type="NCBI Taxonomy" id="82348"/>
    <lineage>
        <taxon>Bacteria</taxon>
        <taxon>Bacillati</taxon>
        <taxon>Bacillota</taxon>
        <taxon>Bacilli</taxon>
        <taxon>Lactobacillales</taxon>
        <taxon>Streptococcaceae</taxon>
        <taxon>Streptococcus</taxon>
    </lineage>
</organism>
<dbReference type="Pfam" id="PF13354">
    <property type="entry name" value="Beta-lactamase2"/>
    <property type="match status" value="1"/>
</dbReference>
<evidence type="ECO:0000313" key="5">
    <source>
        <dbReference type="Proteomes" id="UP000255411"/>
    </source>
</evidence>
<dbReference type="Proteomes" id="UP000255411">
    <property type="component" value="Chromosome"/>
</dbReference>
<keyword evidence="2" id="KW-0645">Protease</keyword>